<dbReference type="PROSITE" id="PS50896">
    <property type="entry name" value="LISH"/>
    <property type="match status" value="1"/>
</dbReference>
<dbReference type="STRING" id="407821.A0A087TRG9"/>
<dbReference type="Proteomes" id="UP000054359">
    <property type="component" value="Unassembled WGS sequence"/>
</dbReference>
<sequence>MENVQEVSRLLAQWESQNSAGADVTDTLKQLAEIFEAETEAFLKQDPDPFDDRHPSRLQPDCTLGHMLKTIFRNENFVDAMVKTYCRRDAEELNTAVCRLLLDILPGLESVIFQEDGFVPRLFHWAEKARNPLQSYATGLLGAAMDVPEIAANYRDRNAYFVPLMLRRLQELSVSYLRNCDSTARENGPGTSKQFAFSHCNSNDAKSPSPSEDQQESSLQFCEKAKTVNRNGVNERSFTHESEKEQYIHSYMIGCYQVYPLTPVMQQRYILQYLTPMGEYQDLIGHIFEANALNLIVRYIDLQQNPNVQLAFEALKYLASLLCHKKIAIEFLNTGGLQLLLRIPYPSIAATGVSLCLYYLAYIEEAMEKICLLPSSIVTNLVSYALWLLECSHDSSRCHATMFFGFAFAFRSILIHFDKQDGLRKLFNVMSTLDVRTRNRNLSDDQIFSNRQTTRHVCVALKRYFEAHLALLVEEKNCFTSLKQDIIMNHNPPKQDQAKCDSKFYKALDLTYESIEHNIQMLHDSSVTPMLRWRPVDKFLHFEGVSFLLELISAYFELSYSGRAETVKSALDILKICSLTSPTQLLFCEKISSPAYLHVTGINVLLQAAEGELMPVPDIQRAALEIIINCVCTKLPSSGAENSSRPSLASKKKVLSQEEHLSKLWKSVRIKNGIIVLINLLSIKSPLTDADSIRALACKALCGLARSDHVKQIISKLPLVTDGQLLDLMKEPVLQDKGNDHVLFCKYGLELIQRVTGAPISAGSELSMLNINKSEIVAKTKVVYNEAQLLQLISEHLKEHGFYETAECLLREMSKKLIPAPSSSSVRTPTRPALWSVWNAGKEKFPKFNNSALTQSSNSSSTMSIPPPSVPLRINRRLKVINKMPQYTEIKSLSGRLQKPQTCSGNYVQSPALRHQEAITPSFGGSQSSISLHSIVTEYLRKQHALCKNPMITCPPFNLYVPHKCPEPHYRQNAPVNYVLRLHKREMATANGGIGGAALNRKHIYSRFRLVRTFRDVEGNFDFCTSSFLNYNYNKGHPRILIGTVNGTVKVFNVNTANQEFSQDCHVRGVSHVESKEYSPLVITSDGGRLGNSSIWNIEGGVDLLHNFYEVSHMEFGKRTVDRAVGTKHSSASIFDTATFAELQHFPSEELGNNYTPNRATFDYSDQLILSDGLVWDIRSGQMIHKLDKFNAVHNGVFHPNGREIISNSEIWDLRTFKLLRTVAGLSQRCVTFNPAGNIIYGVCTPTDSESKMTENEINCFYVFDADDYNSIATIDVKKPVFHIAADLNEQYVAVVETQSTVDHFSVSAVAGADSVCRLYEIGRTKEEGDEDGEETEDSDDASDEEDNEGESMEIENGDDDDDDDDINHYFIQELSSEEDDETLFSLNTSMEDNL</sequence>
<dbReference type="Gene3D" id="2.130.10.10">
    <property type="entry name" value="YVTN repeat-like/Quinoprotein amine dehydrogenase"/>
    <property type="match status" value="1"/>
</dbReference>
<reference evidence="7 8" key="1">
    <citation type="submission" date="2013-11" db="EMBL/GenBank/DDBJ databases">
        <title>Genome sequencing of Stegodyphus mimosarum.</title>
        <authorList>
            <person name="Bechsgaard J."/>
        </authorList>
    </citation>
    <scope>NUCLEOTIDE SEQUENCE [LARGE SCALE GENOMIC DNA]</scope>
</reference>
<comment type="subcellular location">
    <subcellularLocation>
        <location evidence="1">Nucleus</location>
    </subcellularLocation>
</comment>
<feature type="compositionally biased region" description="Polar residues" evidence="6">
    <location>
        <begin position="189"/>
        <end position="206"/>
    </location>
</feature>
<dbReference type="PANTHER" id="PTHR13129:SF4">
    <property type="entry name" value="DDB1- AND CUL4-ASSOCIATED FACTOR 1"/>
    <property type="match status" value="1"/>
</dbReference>
<evidence type="ECO:0000256" key="5">
    <source>
        <dbReference type="ARBA" id="ARBA00023242"/>
    </source>
</evidence>
<dbReference type="InterPro" id="IPR016024">
    <property type="entry name" value="ARM-type_fold"/>
</dbReference>
<proteinExistence type="inferred from homology"/>
<feature type="region of interest" description="Disordered" evidence="6">
    <location>
        <begin position="186"/>
        <end position="218"/>
    </location>
</feature>
<dbReference type="InterPro" id="IPR011989">
    <property type="entry name" value="ARM-like"/>
</dbReference>
<accession>A0A087TRG9</accession>
<dbReference type="InterPro" id="IPR033270">
    <property type="entry name" value="VPRBP/DCAF1"/>
</dbReference>
<evidence type="ECO:0000313" key="8">
    <source>
        <dbReference type="Proteomes" id="UP000054359"/>
    </source>
</evidence>
<dbReference type="GO" id="GO:0080008">
    <property type="term" value="C:Cul4-RING E3 ubiquitin ligase complex"/>
    <property type="evidence" value="ECO:0007669"/>
    <property type="project" value="TreeGrafter"/>
</dbReference>
<dbReference type="SUPFAM" id="SSF48371">
    <property type="entry name" value="ARM repeat"/>
    <property type="match status" value="1"/>
</dbReference>
<feature type="compositionally biased region" description="Acidic residues" evidence="6">
    <location>
        <begin position="1328"/>
        <end position="1366"/>
    </location>
</feature>
<gene>
    <name evidence="7" type="ORF">X975_00538</name>
</gene>
<evidence type="ECO:0000256" key="4">
    <source>
        <dbReference type="ARBA" id="ARBA00022786"/>
    </source>
</evidence>
<dbReference type="Gene3D" id="1.25.10.10">
    <property type="entry name" value="Leucine-rich Repeat Variant"/>
    <property type="match status" value="1"/>
</dbReference>
<organism evidence="7 8">
    <name type="scientific">Stegodyphus mimosarum</name>
    <name type="common">African social velvet spider</name>
    <dbReference type="NCBI Taxonomy" id="407821"/>
    <lineage>
        <taxon>Eukaryota</taxon>
        <taxon>Metazoa</taxon>
        <taxon>Ecdysozoa</taxon>
        <taxon>Arthropoda</taxon>
        <taxon>Chelicerata</taxon>
        <taxon>Arachnida</taxon>
        <taxon>Araneae</taxon>
        <taxon>Araneomorphae</taxon>
        <taxon>Entelegynae</taxon>
        <taxon>Eresoidea</taxon>
        <taxon>Eresidae</taxon>
        <taxon>Stegodyphus</taxon>
    </lineage>
</organism>
<feature type="region of interest" description="Disordered" evidence="6">
    <location>
        <begin position="1323"/>
        <end position="1395"/>
    </location>
</feature>
<dbReference type="PANTHER" id="PTHR13129">
    <property type="entry name" value="VPRBP PROTEIN-RELATED"/>
    <property type="match status" value="1"/>
</dbReference>
<dbReference type="UniPathway" id="UPA00143"/>
<dbReference type="InterPro" id="IPR006594">
    <property type="entry name" value="LisH"/>
</dbReference>
<dbReference type="GO" id="GO:0005634">
    <property type="term" value="C:nucleus"/>
    <property type="evidence" value="ECO:0007669"/>
    <property type="project" value="UniProtKB-SubCell"/>
</dbReference>
<feature type="non-terminal residue" evidence="7">
    <location>
        <position position="1395"/>
    </location>
</feature>
<keyword evidence="5" id="KW-0539">Nucleus</keyword>
<feature type="compositionally biased region" description="Polar residues" evidence="6">
    <location>
        <begin position="1385"/>
        <end position="1395"/>
    </location>
</feature>
<comment type="similarity">
    <text evidence="3">Belongs to the VPRBP/DCAF1 family.</text>
</comment>
<dbReference type="InterPro" id="IPR036322">
    <property type="entry name" value="WD40_repeat_dom_sf"/>
</dbReference>
<dbReference type="GO" id="GO:0016567">
    <property type="term" value="P:protein ubiquitination"/>
    <property type="evidence" value="ECO:0007669"/>
    <property type="project" value="UniProtKB-UniPathway"/>
</dbReference>
<evidence type="ECO:0000313" key="7">
    <source>
        <dbReference type="EMBL" id="KFM67708.1"/>
    </source>
</evidence>
<dbReference type="SUPFAM" id="SSF50978">
    <property type="entry name" value="WD40 repeat-like"/>
    <property type="match status" value="1"/>
</dbReference>
<evidence type="ECO:0000256" key="2">
    <source>
        <dbReference type="ARBA" id="ARBA00004906"/>
    </source>
</evidence>
<dbReference type="OrthoDB" id="27563at2759"/>
<keyword evidence="4" id="KW-0833">Ubl conjugation pathway</keyword>
<dbReference type="OMA" id="ECSQDQA"/>
<keyword evidence="8" id="KW-1185">Reference proteome</keyword>
<name>A0A087TRG9_STEMI</name>
<protein>
    <submittedName>
        <fullName evidence="7">Protein VPRBP</fullName>
    </submittedName>
</protein>
<dbReference type="EMBL" id="KK116405">
    <property type="protein sequence ID" value="KFM67708.1"/>
    <property type="molecule type" value="Genomic_DNA"/>
</dbReference>
<dbReference type="SMART" id="SM00667">
    <property type="entry name" value="LisH"/>
    <property type="match status" value="1"/>
</dbReference>
<feature type="compositionally biased region" description="Low complexity" evidence="6">
    <location>
        <begin position="207"/>
        <end position="218"/>
    </location>
</feature>
<evidence type="ECO:0000256" key="3">
    <source>
        <dbReference type="ARBA" id="ARBA00008845"/>
    </source>
</evidence>
<dbReference type="InterPro" id="IPR015943">
    <property type="entry name" value="WD40/YVTN_repeat-like_dom_sf"/>
</dbReference>
<evidence type="ECO:0000256" key="1">
    <source>
        <dbReference type="ARBA" id="ARBA00004123"/>
    </source>
</evidence>
<comment type="pathway">
    <text evidence="2">Protein modification; protein ubiquitination.</text>
</comment>
<evidence type="ECO:0000256" key="6">
    <source>
        <dbReference type="SAM" id="MobiDB-lite"/>
    </source>
</evidence>